<evidence type="ECO:0000256" key="1">
    <source>
        <dbReference type="ARBA" id="ARBA00006110"/>
    </source>
</evidence>
<dbReference type="EMBL" id="JAEUBD010000146">
    <property type="protein sequence ID" value="KAH3676572.1"/>
    <property type="molecule type" value="Genomic_DNA"/>
</dbReference>
<dbReference type="GO" id="GO:0032545">
    <property type="term" value="C:CURI complex"/>
    <property type="evidence" value="ECO:0007669"/>
    <property type="project" value="TreeGrafter"/>
</dbReference>
<dbReference type="OrthoDB" id="5390at2759"/>
<dbReference type="Pfam" id="PF12923">
    <property type="entry name" value="RRP7"/>
    <property type="match status" value="1"/>
</dbReference>
<organism evidence="5 6">
    <name type="scientific">Ogataea polymorpha</name>
    <dbReference type="NCBI Taxonomy" id="460523"/>
    <lineage>
        <taxon>Eukaryota</taxon>
        <taxon>Fungi</taxon>
        <taxon>Dikarya</taxon>
        <taxon>Ascomycota</taxon>
        <taxon>Saccharomycotina</taxon>
        <taxon>Pichiomycetes</taxon>
        <taxon>Pichiales</taxon>
        <taxon>Pichiaceae</taxon>
        <taxon>Ogataea</taxon>
    </lineage>
</organism>
<keyword evidence="6" id="KW-1185">Reference proteome</keyword>
<comment type="caution">
    <text evidence="5">The sequence shown here is derived from an EMBL/GenBank/DDBJ whole genome shotgun (WGS) entry which is preliminary data.</text>
</comment>
<evidence type="ECO:0000313" key="6">
    <source>
        <dbReference type="Proteomes" id="UP000788993"/>
    </source>
</evidence>
<feature type="coiled-coil region" evidence="2">
    <location>
        <begin position="255"/>
        <end position="282"/>
    </location>
</feature>
<dbReference type="Pfam" id="PF17799">
    <property type="entry name" value="RRM_Rrp7"/>
    <property type="match status" value="1"/>
</dbReference>
<dbReference type="GO" id="GO:0034456">
    <property type="term" value="C:UTP-C complex"/>
    <property type="evidence" value="ECO:0007669"/>
    <property type="project" value="TreeGrafter"/>
</dbReference>
<evidence type="ECO:0000256" key="2">
    <source>
        <dbReference type="SAM" id="Coils"/>
    </source>
</evidence>
<feature type="domain" description="Ribosomal RNA-processing protein 7 C-terminal" evidence="3">
    <location>
        <begin position="167"/>
        <end position="288"/>
    </location>
</feature>
<dbReference type="Gene3D" id="6.10.250.1770">
    <property type="match status" value="1"/>
</dbReference>
<reference evidence="5" key="1">
    <citation type="journal article" date="2021" name="Open Biol.">
        <title>Shared evolutionary footprints suggest mitochondrial oxidative damage underlies multiple complex I losses in fungi.</title>
        <authorList>
            <person name="Schikora-Tamarit M.A."/>
            <person name="Marcet-Houben M."/>
            <person name="Nosek J."/>
            <person name="Gabaldon T."/>
        </authorList>
    </citation>
    <scope>NUCLEOTIDE SEQUENCE</scope>
    <source>
        <strain evidence="5">NCAIM Y.01608</strain>
    </source>
</reference>
<evidence type="ECO:0000259" key="3">
    <source>
        <dbReference type="Pfam" id="PF12923"/>
    </source>
</evidence>
<dbReference type="GO" id="GO:0006364">
    <property type="term" value="P:rRNA processing"/>
    <property type="evidence" value="ECO:0007669"/>
    <property type="project" value="TreeGrafter"/>
</dbReference>
<dbReference type="InterPro" id="IPR040446">
    <property type="entry name" value="RRP7"/>
</dbReference>
<feature type="domain" description="Rrp7 RRM-like N-terminal" evidence="4">
    <location>
        <begin position="6"/>
        <end position="162"/>
    </location>
</feature>
<keyword evidence="2" id="KW-0175">Coiled coil</keyword>
<gene>
    <name evidence="5" type="ORF">OGATHE_001061</name>
</gene>
<proteinExistence type="inferred from homology"/>
<feature type="coiled-coil region" evidence="2">
    <location>
        <begin position="174"/>
        <end position="201"/>
    </location>
</feature>
<dbReference type="InterPro" id="IPR040447">
    <property type="entry name" value="RRM_Rrp7"/>
</dbReference>
<dbReference type="PANTHER" id="PTHR13191">
    <property type="entry name" value="RIBOSOMAL RNA PROCESSING PROTEIN 7-RELATED"/>
    <property type="match status" value="1"/>
</dbReference>
<sequence length="288" mass="33143">MAPPLQIKGYTVFPVVFDATSHTKKTLHYMFVKKHVTKTLPESQSRSLFIVNIPVGTTVKAVRSVFSAIAMGAIVESLATNEHYSERNMINYDYEINLTRLTNEEMSHEEEHPQIPVGCAVVTFVDKNALNLAFGAIKKLVSASSAKYPVWKSELVTGHRRYTASKKLDSEQLAAQVAQAMSDFQQREQQLKEELTNMQSMVDEDGFTLVVGSHRKTKNGILGSLKRAADLEQDEKVMKKMKKKEKQDFYKFQIRERKKQEMNELLSKFKEDQERVRQMKEKRQFKPF</sequence>
<comment type="similarity">
    <text evidence="1">Belongs to the RRP7 family.</text>
</comment>
<reference evidence="5" key="2">
    <citation type="submission" date="2021-01" db="EMBL/GenBank/DDBJ databases">
        <authorList>
            <person name="Schikora-Tamarit M.A."/>
        </authorList>
    </citation>
    <scope>NUCLEOTIDE SEQUENCE</scope>
    <source>
        <strain evidence="5">NCAIM Y.01608</strain>
    </source>
</reference>
<dbReference type="Proteomes" id="UP000788993">
    <property type="component" value="Unassembled WGS sequence"/>
</dbReference>
<evidence type="ECO:0008006" key="7">
    <source>
        <dbReference type="Google" id="ProtNLM"/>
    </source>
</evidence>
<protein>
    <recommendedName>
        <fullName evidence="7">Ribosomal RNA-processing protein 7 C-terminal domain-containing protein</fullName>
    </recommendedName>
</protein>
<dbReference type="AlphaFoldDB" id="A0A9P8PS30"/>
<evidence type="ECO:0000313" key="5">
    <source>
        <dbReference type="EMBL" id="KAH3676572.1"/>
    </source>
</evidence>
<dbReference type="InterPro" id="IPR024326">
    <property type="entry name" value="RRP7_C"/>
</dbReference>
<accession>A0A9P8PS30</accession>
<name>A0A9P8PS30_9ASCO</name>
<dbReference type="GO" id="GO:0000028">
    <property type="term" value="P:ribosomal small subunit assembly"/>
    <property type="evidence" value="ECO:0007669"/>
    <property type="project" value="TreeGrafter"/>
</dbReference>
<dbReference type="CDD" id="cd12950">
    <property type="entry name" value="RRP7_Rrp7p"/>
    <property type="match status" value="1"/>
</dbReference>
<dbReference type="CDD" id="cd12293">
    <property type="entry name" value="dRRM_Rrp7p"/>
    <property type="match status" value="1"/>
</dbReference>
<evidence type="ECO:0000259" key="4">
    <source>
        <dbReference type="Pfam" id="PF17799"/>
    </source>
</evidence>
<dbReference type="PANTHER" id="PTHR13191:SF0">
    <property type="entry name" value="RIBOSOMAL RNA-PROCESSING PROTEIN 7 HOMOLOG A-RELATED"/>
    <property type="match status" value="1"/>
</dbReference>